<organism evidence="2 3">
    <name type="scientific">Streptomyces chartreusis</name>
    <dbReference type="NCBI Taxonomy" id="1969"/>
    <lineage>
        <taxon>Bacteria</taxon>
        <taxon>Bacillati</taxon>
        <taxon>Actinomycetota</taxon>
        <taxon>Actinomycetes</taxon>
        <taxon>Kitasatosporales</taxon>
        <taxon>Streptomycetaceae</taxon>
        <taxon>Streptomyces</taxon>
    </lineage>
</organism>
<reference evidence="2 3" key="1">
    <citation type="submission" date="2020-06" db="EMBL/GenBank/DDBJ databases">
        <title>Genome mining for natural products.</title>
        <authorList>
            <person name="Zhang B."/>
            <person name="Shi J."/>
            <person name="Ge H."/>
        </authorList>
    </citation>
    <scope>NUCLEOTIDE SEQUENCE [LARGE SCALE GENOMIC DNA]</scope>
    <source>
        <strain evidence="2 3">NA02069</strain>
    </source>
</reference>
<name>A0A7H8T9Z2_STRCX</name>
<protein>
    <submittedName>
        <fullName evidence="2">Uncharacterized protein</fullName>
    </submittedName>
</protein>
<sequence>MSAPEHVPAVPEEPAAANPAEQTAAELAAAFPGLRQAHPYAVGRALVDVQLEPNGTARYAWAGYDVHVTVGHEDHADRDPDSTALHRQIRAHATLLVQEIFHTTPRGHVEWDMTNPRPELVFPAAYTVATADRSDPRFASAVLVTVAMALDYARLATEQASRQALLAADEVRWESERPPGVSQRKWLREKRAQRDAAR</sequence>
<evidence type="ECO:0000313" key="2">
    <source>
        <dbReference type="EMBL" id="QKZ20301.1"/>
    </source>
</evidence>
<feature type="compositionally biased region" description="Basic and acidic residues" evidence="1">
    <location>
        <begin position="189"/>
        <end position="198"/>
    </location>
</feature>
<proteinExistence type="predicted"/>
<evidence type="ECO:0000256" key="1">
    <source>
        <dbReference type="SAM" id="MobiDB-lite"/>
    </source>
</evidence>
<dbReference type="Proteomes" id="UP000509418">
    <property type="component" value="Chromosome"/>
</dbReference>
<evidence type="ECO:0000313" key="3">
    <source>
        <dbReference type="Proteomes" id="UP000509418"/>
    </source>
</evidence>
<dbReference type="RefSeq" id="WP_176576361.1">
    <property type="nucleotide sequence ID" value="NZ_CBDRGH010000036.1"/>
</dbReference>
<keyword evidence="3" id="KW-1185">Reference proteome</keyword>
<gene>
    <name evidence="2" type="ORF">HUT05_24885</name>
</gene>
<accession>A0A7H8T9Z2</accession>
<feature type="region of interest" description="Disordered" evidence="1">
    <location>
        <begin position="173"/>
        <end position="198"/>
    </location>
</feature>
<dbReference type="EMBL" id="CP056041">
    <property type="protein sequence ID" value="QKZ20301.1"/>
    <property type="molecule type" value="Genomic_DNA"/>
</dbReference>
<dbReference type="AlphaFoldDB" id="A0A7H8T9Z2"/>